<feature type="domain" description="NAD-dependent epimerase/dehydratase" evidence="3">
    <location>
        <begin position="49"/>
        <end position="283"/>
    </location>
</feature>
<dbReference type="PANTHER" id="PTHR43725:SF53">
    <property type="entry name" value="UDP-ARABINOSE 4-EPIMERASE 1"/>
    <property type="match status" value="1"/>
</dbReference>
<dbReference type="AlphaFoldDB" id="A0A075FLG4"/>
<dbReference type="EC" id="5.1.3.2" evidence="4"/>
<dbReference type="GO" id="GO:0003978">
    <property type="term" value="F:UDP-glucose 4-epimerase activity"/>
    <property type="evidence" value="ECO:0007669"/>
    <property type="project" value="UniProtKB-EC"/>
</dbReference>
<dbReference type="SUPFAM" id="SSF51735">
    <property type="entry name" value="NAD(P)-binding Rossmann-fold domains"/>
    <property type="match status" value="1"/>
</dbReference>
<sequence length="359" mass="38897">MIYNRSDSTARLSGESENSAESASKRLMQEMSFRRMAQSGSQGGATMELVTGGAGFIGSHLVDALVAQGKSVRVLDNFSSGREEFLAHHNGRSEVEIVKADLLDFDSLKAAMEGIDTVHHLAANPDIRLGTEVTDTDLRQGTVATYNVLEAMRHAGVERISFSSSSAIYGEASVMPTPETYGPVKPISLYGASKLASEALITAWCGTFGAKAWIHRFANIVGPRGTHGVIFDFIHKLKRDPSRLEVLGNGLQEKSYMSAEDCVRAMVHLVDQVDENINLYNLGTGDTCSVRRIAEIVVEESGFDNVSIEYTGGDRGWAGDVPKTSLEVGYLFSTGFVPNMQSEDAIRHTARALIQEIGL</sequence>
<feature type="region of interest" description="Disordered" evidence="2">
    <location>
        <begin position="1"/>
        <end position="24"/>
    </location>
</feature>
<feature type="compositionally biased region" description="Polar residues" evidence="2">
    <location>
        <begin position="1"/>
        <end position="11"/>
    </location>
</feature>
<evidence type="ECO:0000256" key="2">
    <source>
        <dbReference type="SAM" id="MobiDB-lite"/>
    </source>
</evidence>
<keyword evidence="4" id="KW-0413">Isomerase</keyword>
<dbReference type="InterPro" id="IPR036291">
    <property type="entry name" value="NAD(P)-bd_dom_sf"/>
</dbReference>
<comment type="similarity">
    <text evidence="1">Belongs to the NAD(P)-dependent epimerase/dehydratase family.</text>
</comment>
<name>A0A075FLG4_9EURY</name>
<dbReference type="EMBL" id="KF900364">
    <property type="protein sequence ID" value="AIE92395.1"/>
    <property type="molecule type" value="Genomic_DNA"/>
</dbReference>
<proteinExistence type="inferred from homology"/>
<dbReference type="PANTHER" id="PTHR43725">
    <property type="entry name" value="UDP-GLUCOSE 4-EPIMERASE"/>
    <property type="match status" value="1"/>
</dbReference>
<dbReference type="Pfam" id="PF01370">
    <property type="entry name" value="Epimerase"/>
    <property type="match status" value="1"/>
</dbReference>
<dbReference type="InterPro" id="IPR001509">
    <property type="entry name" value="Epimerase_deHydtase"/>
</dbReference>
<gene>
    <name evidence="4" type="primary">GALE</name>
    <name evidence="4" type="synonym">galE</name>
</gene>
<feature type="compositionally biased region" description="Low complexity" evidence="2">
    <location>
        <begin position="13"/>
        <end position="22"/>
    </location>
</feature>
<dbReference type="Gene3D" id="3.90.25.10">
    <property type="entry name" value="UDP-galactose 4-epimerase, domain 1"/>
    <property type="match status" value="2"/>
</dbReference>
<evidence type="ECO:0000259" key="3">
    <source>
        <dbReference type="Pfam" id="PF01370"/>
    </source>
</evidence>
<dbReference type="CDD" id="cd05234">
    <property type="entry name" value="UDP_G4E_2_SDR_e"/>
    <property type="match status" value="1"/>
</dbReference>
<dbReference type="Gene3D" id="3.40.50.720">
    <property type="entry name" value="NAD(P)-binding Rossmann-like Domain"/>
    <property type="match status" value="1"/>
</dbReference>
<protein>
    <submittedName>
        <fullName evidence="4">dTDP-glucose 4,6-dehydratase (GalE, GALE)</fullName>
        <ecNumber evidence="4">5.1.3.2</ecNumber>
    </submittedName>
</protein>
<accession>A0A075FLG4</accession>
<evidence type="ECO:0000313" key="4">
    <source>
        <dbReference type="EMBL" id="AIE92395.1"/>
    </source>
</evidence>
<evidence type="ECO:0000256" key="1">
    <source>
        <dbReference type="ARBA" id="ARBA00007637"/>
    </source>
</evidence>
<reference evidence="4" key="1">
    <citation type="journal article" date="2014" name="Genome Biol. Evol.">
        <title>Pangenome evidence for extensive interdomain horizontal transfer affecting lineage core and shell genes in uncultured planktonic thaumarchaeota and euryarchaeota.</title>
        <authorList>
            <person name="Deschamps P."/>
            <person name="Zivanovic Y."/>
            <person name="Moreira D."/>
            <person name="Rodriguez-Valera F."/>
            <person name="Lopez-Garcia P."/>
        </authorList>
    </citation>
    <scope>NUCLEOTIDE SEQUENCE</scope>
</reference>
<organism evidence="4">
    <name type="scientific">uncultured marine group II/III euryarchaeote AD1000_22_E05</name>
    <dbReference type="NCBI Taxonomy" id="1457737"/>
    <lineage>
        <taxon>Archaea</taxon>
        <taxon>Methanobacteriati</taxon>
        <taxon>Methanobacteriota</taxon>
        <taxon>environmental samples</taxon>
    </lineage>
</organism>